<dbReference type="SUPFAM" id="SSF52777">
    <property type="entry name" value="CoA-dependent acyltransferases"/>
    <property type="match status" value="2"/>
</dbReference>
<dbReference type="EMBL" id="BMUU01000001">
    <property type="protein sequence ID" value="GGY14948.1"/>
    <property type="molecule type" value="Genomic_DNA"/>
</dbReference>
<dbReference type="Proteomes" id="UP000600946">
    <property type="component" value="Unassembled WGS sequence"/>
</dbReference>
<name>A0ABQ2ZI36_9ACTN</name>
<evidence type="ECO:0000313" key="3">
    <source>
        <dbReference type="Proteomes" id="UP000600946"/>
    </source>
</evidence>
<keyword evidence="3" id="KW-1185">Reference proteome</keyword>
<proteinExistence type="predicted"/>
<dbReference type="PANTHER" id="PTHR45527:SF1">
    <property type="entry name" value="FATTY ACID SYNTHASE"/>
    <property type="match status" value="1"/>
</dbReference>
<comment type="caution">
    <text evidence="2">The sequence shown here is derived from an EMBL/GenBank/DDBJ whole genome shotgun (WGS) entry which is preliminary data.</text>
</comment>
<dbReference type="InterPro" id="IPR023213">
    <property type="entry name" value="CAT-like_dom_sf"/>
</dbReference>
<reference evidence="3" key="1">
    <citation type="journal article" date="2019" name="Int. J. Syst. Evol. Microbiol.">
        <title>The Global Catalogue of Microorganisms (GCM) 10K type strain sequencing project: providing services to taxonomists for standard genome sequencing and annotation.</title>
        <authorList>
            <consortium name="The Broad Institute Genomics Platform"/>
            <consortium name="The Broad Institute Genome Sequencing Center for Infectious Disease"/>
            <person name="Wu L."/>
            <person name="Ma J."/>
        </authorList>
    </citation>
    <scope>NUCLEOTIDE SEQUENCE [LARGE SCALE GENOMIC DNA]</scope>
    <source>
        <strain evidence="3">JCM 4594</strain>
    </source>
</reference>
<protein>
    <recommendedName>
        <fullName evidence="1">Condensation domain-containing protein</fullName>
    </recommendedName>
</protein>
<accession>A0ABQ2ZI36</accession>
<sequence length="431" mass="47092">MMLDRPDGRHVYVPLHLSLPGDLRPGIDETLRCLRTLLIRHDALRTTYGVNAAGDPVQRVAAAGALPVEIWPVPESGAAGVHRYLYEGMREKLFTLDAFPLRAALFTEGDTVRRVALLFSPMTLDDWGLSLVKEELLALLRSGHAALTPQPWQPAQQYAWEQSPEGRRRSEGAMAYWARQLSLPAPPLFPDHHVVVPPDGHGFHETVFESPAVLRASREVAGRYRASVYTVLTAAVLAALSARSSAVHHYFGTYVHNRFAPRSRTMVGPLSQSVTVGVEVGGKSFGDVVGATARALLPAYRNAAYDLGTLDALRARLREEGGEPAAPRLFLNLTNSKPASNAPDSGIGEPMEELVARSRFRRIAEPVAGWTDLYFGIRPYEDYTGFFARGDGRVVSHPVIETLLRGIETLLVAEAAGRRLTPADVRAIAGT</sequence>
<evidence type="ECO:0000313" key="2">
    <source>
        <dbReference type="EMBL" id="GGY14948.1"/>
    </source>
</evidence>
<dbReference type="Gene3D" id="3.30.559.30">
    <property type="entry name" value="Nonribosomal peptide synthetase, condensation domain"/>
    <property type="match status" value="1"/>
</dbReference>
<dbReference type="InterPro" id="IPR001242">
    <property type="entry name" value="Condensation_dom"/>
</dbReference>
<gene>
    <name evidence="2" type="ORF">GCM10010326_03120</name>
</gene>
<dbReference type="Pfam" id="PF00668">
    <property type="entry name" value="Condensation"/>
    <property type="match status" value="1"/>
</dbReference>
<dbReference type="Gene3D" id="3.30.559.10">
    <property type="entry name" value="Chloramphenicol acetyltransferase-like domain"/>
    <property type="match status" value="1"/>
</dbReference>
<feature type="domain" description="Condensation" evidence="1">
    <location>
        <begin position="32"/>
        <end position="318"/>
    </location>
</feature>
<evidence type="ECO:0000259" key="1">
    <source>
        <dbReference type="Pfam" id="PF00668"/>
    </source>
</evidence>
<organism evidence="2 3">
    <name type="scientific">Streptomyces xanthochromogenes</name>
    <dbReference type="NCBI Taxonomy" id="67384"/>
    <lineage>
        <taxon>Bacteria</taxon>
        <taxon>Bacillati</taxon>
        <taxon>Actinomycetota</taxon>
        <taxon>Actinomycetes</taxon>
        <taxon>Kitasatosporales</taxon>
        <taxon>Streptomycetaceae</taxon>
        <taxon>Streptomyces</taxon>
    </lineage>
</organism>
<dbReference type="PANTHER" id="PTHR45527">
    <property type="entry name" value="NONRIBOSOMAL PEPTIDE SYNTHETASE"/>
    <property type="match status" value="1"/>
</dbReference>